<protein>
    <recommendedName>
        <fullName evidence="4">Calcium-binding and spermatid-specific protein 1</fullName>
    </recommendedName>
</protein>
<evidence type="ECO:0000256" key="5">
    <source>
        <dbReference type="ARBA" id="ARBA00022490"/>
    </source>
</evidence>
<evidence type="ECO:0000256" key="1">
    <source>
        <dbReference type="ARBA" id="ARBA00004218"/>
    </source>
</evidence>
<evidence type="ECO:0000256" key="12">
    <source>
        <dbReference type="ARBA" id="ARBA00023136"/>
    </source>
</evidence>
<dbReference type="PANTHER" id="PTHR22810:SF1">
    <property type="entry name" value="CALCIUM-BINDING AND SPERMATID-SPECIFIC PROTEIN 1"/>
    <property type="match status" value="1"/>
</dbReference>
<dbReference type="InterPro" id="IPR026118">
    <property type="entry name" value="Ca-bd_spermatid"/>
</dbReference>
<keyword evidence="8" id="KW-0106">Calcium</keyword>
<evidence type="ECO:0000256" key="11">
    <source>
        <dbReference type="ARBA" id="ARBA00023128"/>
    </source>
</evidence>
<dbReference type="OrthoDB" id="9836525at2759"/>
<keyword evidence="12" id="KW-0472">Membrane</keyword>
<evidence type="ECO:0000256" key="6">
    <source>
        <dbReference type="ARBA" id="ARBA00022553"/>
    </source>
</evidence>
<evidence type="ECO:0000256" key="7">
    <source>
        <dbReference type="ARBA" id="ARBA00022792"/>
    </source>
</evidence>
<evidence type="ECO:0000256" key="16">
    <source>
        <dbReference type="SAM" id="MobiDB-lite"/>
    </source>
</evidence>
<keyword evidence="13" id="KW-0966">Cell projection</keyword>
<dbReference type="CTD" id="85438"/>
<evidence type="ECO:0000256" key="14">
    <source>
        <dbReference type="ARBA" id="ARBA00023329"/>
    </source>
</evidence>
<dbReference type="KEGG" id="aju:106979133"/>
<evidence type="ECO:0000256" key="2">
    <source>
        <dbReference type="ARBA" id="ARBA00004230"/>
    </source>
</evidence>
<dbReference type="GO" id="GO:0005509">
    <property type="term" value="F:calcium ion binding"/>
    <property type="evidence" value="ECO:0007669"/>
    <property type="project" value="InterPro"/>
</dbReference>
<dbReference type="Pfam" id="PF15367">
    <property type="entry name" value="CABS1"/>
    <property type="match status" value="1"/>
</dbReference>
<evidence type="ECO:0000256" key="13">
    <source>
        <dbReference type="ARBA" id="ARBA00023273"/>
    </source>
</evidence>
<evidence type="ECO:0000256" key="15">
    <source>
        <dbReference type="ARBA" id="ARBA00045943"/>
    </source>
</evidence>
<comment type="subcellular location">
    <subcellularLocation>
        <location evidence="2">Cell projection</location>
        <location evidence="2">Cilium</location>
        <location evidence="2">Flagellum</location>
    </subcellularLocation>
    <subcellularLocation>
        <location evidence="1">Cytoplasmic vesicle</location>
        <location evidence="1">Secretory vesicle</location>
        <location evidence="1">Acrosome</location>
    </subcellularLocation>
    <subcellularLocation>
        <location evidence="3">Mitochondrion inner membrane</location>
    </subcellularLocation>
</comment>
<keyword evidence="10" id="KW-0969">Cilium</keyword>
<dbReference type="GO" id="GO:0031514">
    <property type="term" value="C:motile cilium"/>
    <property type="evidence" value="ECO:0007669"/>
    <property type="project" value="UniProtKB-SubCell"/>
</dbReference>
<keyword evidence="7" id="KW-0999">Mitochondrion inner membrane</keyword>
<evidence type="ECO:0000313" key="18">
    <source>
        <dbReference type="RefSeq" id="XP_014932408.1"/>
    </source>
</evidence>
<dbReference type="GO" id="GO:0001669">
    <property type="term" value="C:acrosomal vesicle"/>
    <property type="evidence" value="ECO:0007669"/>
    <property type="project" value="UniProtKB-SubCell"/>
</dbReference>
<evidence type="ECO:0000256" key="8">
    <source>
        <dbReference type="ARBA" id="ARBA00022837"/>
    </source>
</evidence>
<keyword evidence="5" id="KW-0963">Cytoplasm</keyword>
<name>A0A6I9ZWL4_ACIJB</name>
<sequence length="402" mass="43910">MVPFCPMAEDGLPKICSHPPTESSKTATEATILFGDDNTIPKSETTMTSEGDHITSLNDNTLESDFSTTGNKFTSLKEKLKSEDDAESHLIRSSTHLEKEITSLIGTTNSMANDSITENFIPVKIGNISSPSATVSLIDFSTNIAKEDILLDTTGPGNEYVSITSEVSGTLKDGTASIVDTPALPAKKDEPDVNNYSSSVKSNVTAGEAVQITTSSIPEAEISSATEKDFTTIPDIAALTEEKMTEIDLNIPEDDPNAVPKLTDSDEEKFITVFELTTTVERCEDNPEDVLITDEESMDEVNVWMEKDITNEAENHPILLTAVESRYDFVVPVSVDVNLMEDSSITTKDLSENNTMEYVTKDSEPLSRTTSDLDTLSHKDDAFTTEMGVFKLLKEEPDEFLI</sequence>
<dbReference type="GO" id="GO:0005743">
    <property type="term" value="C:mitochondrial inner membrane"/>
    <property type="evidence" value="ECO:0007669"/>
    <property type="project" value="UniProtKB-SubCell"/>
</dbReference>
<dbReference type="PANTHER" id="PTHR22810">
    <property type="entry name" value="TESTIS DEVELOPMENT PROTEIN NYD-SP26"/>
    <property type="match status" value="1"/>
</dbReference>
<reference evidence="18" key="1">
    <citation type="submission" date="2025-08" db="UniProtKB">
        <authorList>
            <consortium name="RefSeq"/>
        </authorList>
    </citation>
    <scope>IDENTIFICATION</scope>
    <source>
        <tissue evidence="18">Blood</tissue>
    </source>
</reference>
<keyword evidence="9" id="KW-0282">Flagellum</keyword>
<keyword evidence="6" id="KW-0597">Phosphoprotein</keyword>
<evidence type="ECO:0000256" key="9">
    <source>
        <dbReference type="ARBA" id="ARBA00022846"/>
    </source>
</evidence>
<dbReference type="GO" id="GO:0007283">
    <property type="term" value="P:spermatogenesis"/>
    <property type="evidence" value="ECO:0007669"/>
    <property type="project" value="InterPro"/>
</dbReference>
<proteinExistence type="predicted"/>
<dbReference type="AlphaFoldDB" id="A0A6I9ZWL4"/>
<evidence type="ECO:0000256" key="10">
    <source>
        <dbReference type="ARBA" id="ARBA00023069"/>
    </source>
</evidence>
<comment type="function">
    <text evidence="15">Calcium-binding protein. Essential for maintaining the structural integrity of the sperm flagella.</text>
</comment>
<dbReference type="RefSeq" id="XP_014932408.1">
    <property type="nucleotide sequence ID" value="XM_015076922.3"/>
</dbReference>
<dbReference type="Proteomes" id="UP001652583">
    <property type="component" value="Chromosome B1"/>
</dbReference>
<accession>A0A6I9ZWL4</accession>
<dbReference type="GeneID" id="106979133"/>
<feature type="compositionally biased region" description="Polar residues" evidence="16">
    <location>
        <begin position="40"/>
        <end position="60"/>
    </location>
</feature>
<keyword evidence="14" id="KW-0968">Cytoplasmic vesicle</keyword>
<keyword evidence="17" id="KW-1185">Reference proteome</keyword>
<feature type="region of interest" description="Disordered" evidence="16">
    <location>
        <begin position="37"/>
        <end position="60"/>
    </location>
</feature>
<keyword evidence="11" id="KW-0496">Mitochondrion</keyword>
<evidence type="ECO:0000256" key="3">
    <source>
        <dbReference type="ARBA" id="ARBA00004273"/>
    </source>
</evidence>
<gene>
    <name evidence="18" type="primary">CABS1</name>
</gene>
<evidence type="ECO:0000313" key="17">
    <source>
        <dbReference type="Proteomes" id="UP001652583"/>
    </source>
</evidence>
<evidence type="ECO:0000256" key="4">
    <source>
        <dbReference type="ARBA" id="ARBA00015158"/>
    </source>
</evidence>
<organism evidence="17 18">
    <name type="scientific">Acinonyx jubatus</name>
    <name type="common">Cheetah</name>
    <dbReference type="NCBI Taxonomy" id="32536"/>
    <lineage>
        <taxon>Eukaryota</taxon>
        <taxon>Metazoa</taxon>
        <taxon>Chordata</taxon>
        <taxon>Craniata</taxon>
        <taxon>Vertebrata</taxon>
        <taxon>Euteleostomi</taxon>
        <taxon>Mammalia</taxon>
        <taxon>Eutheria</taxon>
        <taxon>Laurasiatheria</taxon>
        <taxon>Carnivora</taxon>
        <taxon>Feliformia</taxon>
        <taxon>Felidae</taxon>
        <taxon>Felinae</taxon>
        <taxon>Acinonyx</taxon>
    </lineage>
</organism>